<evidence type="ECO:0000256" key="2">
    <source>
        <dbReference type="ARBA" id="ARBA00023125"/>
    </source>
</evidence>
<dbReference type="SMART" id="SM00342">
    <property type="entry name" value="HTH_ARAC"/>
    <property type="match status" value="1"/>
</dbReference>
<reference evidence="6 7" key="1">
    <citation type="submission" date="2016-01" db="EMBL/GenBank/DDBJ databases">
        <title>The new phylogeny of the genus Mycobacterium.</title>
        <authorList>
            <person name="Tarcisio F."/>
            <person name="Conor M."/>
            <person name="Antonella G."/>
            <person name="Elisabetta G."/>
            <person name="Giulia F.S."/>
            <person name="Sara T."/>
            <person name="Anna F."/>
            <person name="Clotilde B."/>
            <person name="Roberto B."/>
            <person name="Veronica D.S."/>
            <person name="Fabio R."/>
            <person name="Monica P."/>
            <person name="Olivier J."/>
            <person name="Enrico T."/>
            <person name="Nicola S."/>
        </authorList>
    </citation>
    <scope>NUCLEOTIDE SEQUENCE [LARGE SCALE GENOMIC DNA]</scope>
    <source>
        <strain evidence="6 7">ATCC 27353</strain>
    </source>
</reference>
<comment type="caution">
    <text evidence="6">The sequence shown here is derived from an EMBL/GenBank/DDBJ whole genome shotgun (WGS) entry which is preliminary data.</text>
</comment>
<dbReference type="STRING" id="188915.AWC02_19045"/>
<feature type="region of interest" description="Disordered" evidence="4">
    <location>
        <begin position="1"/>
        <end position="26"/>
    </location>
</feature>
<dbReference type="Pfam" id="PF14525">
    <property type="entry name" value="AraC_binding_2"/>
    <property type="match status" value="1"/>
</dbReference>
<dbReference type="PANTHER" id="PTHR46796:SF12">
    <property type="entry name" value="HTH-TYPE DNA-BINDING TRANSCRIPTIONAL ACTIVATOR EUTR"/>
    <property type="match status" value="1"/>
</dbReference>
<dbReference type="PANTHER" id="PTHR46796">
    <property type="entry name" value="HTH-TYPE TRANSCRIPTIONAL ACTIVATOR RHAS-RELATED"/>
    <property type="match status" value="1"/>
</dbReference>
<keyword evidence="1" id="KW-0805">Transcription regulation</keyword>
<evidence type="ECO:0000256" key="3">
    <source>
        <dbReference type="ARBA" id="ARBA00023163"/>
    </source>
</evidence>
<accession>A0A1X1T7H9</accession>
<dbReference type="Proteomes" id="UP000193465">
    <property type="component" value="Unassembled WGS sequence"/>
</dbReference>
<gene>
    <name evidence="6" type="ORF">AWC02_19045</name>
</gene>
<dbReference type="Gene3D" id="1.10.10.60">
    <property type="entry name" value="Homeodomain-like"/>
    <property type="match status" value="1"/>
</dbReference>
<dbReference type="PROSITE" id="PS01124">
    <property type="entry name" value="HTH_ARAC_FAMILY_2"/>
    <property type="match status" value="1"/>
</dbReference>
<evidence type="ECO:0000259" key="5">
    <source>
        <dbReference type="PROSITE" id="PS01124"/>
    </source>
</evidence>
<dbReference type="AlphaFoldDB" id="A0A1X1T7H9"/>
<dbReference type="Pfam" id="PF12833">
    <property type="entry name" value="HTH_18"/>
    <property type="match status" value="1"/>
</dbReference>
<feature type="domain" description="HTH araC/xylS-type" evidence="5">
    <location>
        <begin position="215"/>
        <end position="316"/>
    </location>
</feature>
<sequence length="316" mass="34660">MFDSSDPDEVHNHLSQSLGPHAMDLPEGTYGFRARQQATSMPGVQVHRLTYGRTTVDLRPEPHTEHIVVVHPLHGRIGVQWGDVGIVAGPRFPVVLDAGKRYRARWNRDSVACKVVIDRALARGMAAEARGVSVEDVSLDFSLQSLAASPAVATWGRMVAILAEQATSSRYGHQPSLTEFHLAKATVSALLDTFPNAVRIANVERPAAVSAMAVARAISYIDEHADTPLTVRDIAQSVGLSPRALQVAFRRHRDLTPMEYTRQARLRRAYDDLAAADAGNTTVAAIAARWGYHNPGRFATDFRVQFGRYPKEVLAQ</sequence>
<evidence type="ECO:0000256" key="1">
    <source>
        <dbReference type="ARBA" id="ARBA00023015"/>
    </source>
</evidence>
<dbReference type="InterPro" id="IPR018060">
    <property type="entry name" value="HTH_AraC"/>
</dbReference>
<dbReference type="InterPro" id="IPR009057">
    <property type="entry name" value="Homeodomain-like_sf"/>
</dbReference>
<keyword evidence="7" id="KW-1185">Reference proteome</keyword>
<proteinExistence type="predicted"/>
<dbReference type="GO" id="GO:0003700">
    <property type="term" value="F:DNA-binding transcription factor activity"/>
    <property type="evidence" value="ECO:0007669"/>
    <property type="project" value="InterPro"/>
</dbReference>
<evidence type="ECO:0000313" key="6">
    <source>
        <dbReference type="EMBL" id="ORV40459.1"/>
    </source>
</evidence>
<protein>
    <recommendedName>
        <fullName evidence="5">HTH araC/xylS-type domain-containing protein</fullName>
    </recommendedName>
</protein>
<organism evidence="6 7">
    <name type="scientific">Mycolicibacter engbaekii</name>
    <dbReference type="NCBI Taxonomy" id="188915"/>
    <lineage>
        <taxon>Bacteria</taxon>
        <taxon>Bacillati</taxon>
        <taxon>Actinomycetota</taxon>
        <taxon>Actinomycetes</taxon>
        <taxon>Mycobacteriales</taxon>
        <taxon>Mycobacteriaceae</taxon>
        <taxon>Mycolicibacter</taxon>
    </lineage>
</organism>
<dbReference type="GO" id="GO:0043565">
    <property type="term" value="F:sequence-specific DNA binding"/>
    <property type="evidence" value="ECO:0007669"/>
    <property type="project" value="InterPro"/>
</dbReference>
<dbReference type="RefSeq" id="WP_165757932.1">
    <property type="nucleotide sequence ID" value="NZ_LQOT01000073.1"/>
</dbReference>
<dbReference type="SUPFAM" id="SSF46689">
    <property type="entry name" value="Homeodomain-like"/>
    <property type="match status" value="2"/>
</dbReference>
<dbReference type="EMBL" id="LQOT01000073">
    <property type="protein sequence ID" value="ORV40459.1"/>
    <property type="molecule type" value="Genomic_DNA"/>
</dbReference>
<dbReference type="InterPro" id="IPR050204">
    <property type="entry name" value="AraC_XylS_family_regulators"/>
</dbReference>
<name>A0A1X1T7H9_9MYCO</name>
<dbReference type="InterPro" id="IPR035418">
    <property type="entry name" value="AraC-bd_2"/>
</dbReference>
<keyword evidence="3" id="KW-0804">Transcription</keyword>
<evidence type="ECO:0000256" key="4">
    <source>
        <dbReference type="SAM" id="MobiDB-lite"/>
    </source>
</evidence>
<keyword evidence="2" id="KW-0238">DNA-binding</keyword>
<evidence type="ECO:0000313" key="7">
    <source>
        <dbReference type="Proteomes" id="UP000193465"/>
    </source>
</evidence>